<keyword evidence="4" id="KW-1185">Reference proteome</keyword>
<organism evidence="3 4">
    <name type="scientific">Phlyctema vagabunda</name>
    <dbReference type="NCBI Taxonomy" id="108571"/>
    <lineage>
        <taxon>Eukaryota</taxon>
        <taxon>Fungi</taxon>
        <taxon>Dikarya</taxon>
        <taxon>Ascomycota</taxon>
        <taxon>Pezizomycotina</taxon>
        <taxon>Leotiomycetes</taxon>
        <taxon>Helotiales</taxon>
        <taxon>Dermateaceae</taxon>
        <taxon>Phlyctema</taxon>
    </lineage>
</organism>
<name>A0ABR4PL31_9HELO</name>
<protein>
    <submittedName>
        <fullName evidence="3">Alcohol dehydrogenase</fullName>
    </submittedName>
</protein>
<dbReference type="InterPro" id="IPR023210">
    <property type="entry name" value="NADP_OxRdtase_dom"/>
</dbReference>
<dbReference type="PRINTS" id="PR00069">
    <property type="entry name" value="ALDKETRDTASE"/>
</dbReference>
<dbReference type="Gene3D" id="3.20.20.100">
    <property type="entry name" value="NADP-dependent oxidoreductase domain"/>
    <property type="match status" value="1"/>
</dbReference>
<dbReference type="Pfam" id="PF00248">
    <property type="entry name" value="Aldo_ket_red"/>
    <property type="match status" value="1"/>
</dbReference>
<dbReference type="InterPro" id="IPR036812">
    <property type="entry name" value="NAD(P)_OxRdtase_dom_sf"/>
</dbReference>
<dbReference type="InterPro" id="IPR020471">
    <property type="entry name" value="AKR"/>
</dbReference>
<sequence>MARIEHPTITLNNGVVMPALGFGTFAEPLLPGKTHTAVLAALRAGWRHLDCAWIYENEEEVGTALASFLRETPGVKRDDIFITTKVWVHLTEPEDVQWSLEDSLRKLQVDRVDLALLHWPFAAERTEDHQVKIGDDGKYVIKQKLTDDLSPTWRAMEKLYRADKTRAIGVSNWTIAGLERLLSYAEIRPTTNQVEIHPYFPNTALVSYCQAHDIVPVAYSPLGSQEGTGDRLLADKALQDLAGQKGCSLAQLLIAWGLQRGYAVLPKSQTESRIQSNFELVSLTDSETQVLNQAHTRRGYRFVSCKDLNFGYDVWPEEER</sequence>
<evidence type="ECO:0000259" key="2">
    <source>
        <dbReference type="Pfam" id="PF00248"/>
    </source>
</evidence>
<dbReference type="EMBL" id="JBFCZG010000004">
    <property type="protein sequence ID" value="KAL3423787.1"/>
    <property type="molecule type" value="Genomic_DNA"/>
</dbReference>
<gene>
    <name evidence="3" type="ORF">PVAG01_05534</name>
</gene>
<evidence type="ECO:0000256" key="1">
    <source>
        <dbReference type="ARBA" id="ARBA00023002"/>
    </source>
</evidence>
<dbReference type="SUPFAM" id="SSF51430">
    <property type="entry name" value="NAD(P)-linked oxidoreductase"/>
    <property type="match status" value="1"/>
</dbReference>
<evidence type="ECO:0000313" key="3">
    <source>
        <dbReference type="EMBL" id="KAL3423787.1"/>
    </source>
</evidence>
<reference evidence="3 4" key="1">
    <citation type="submission" date="2024-06" db="EMBL/GenBank/DDBJ databases">
        <title>Complete genome of Phlyctema vagabunda strain 19-DSS-EL-015.</title>
        <authorList>
            <person name="Fiorenzani C."/>
        </authorList>
    </citation>
    <scope>NUCLEOTIDE SEQUENCE [LARGE SCALE GENOMIC DNA]</scope>
    <source>
        <strain evidence="3 4">19-DSS-EL-015</strain>
    </source>
</reference>
<evidence type="ECO:0000313" key="4">
    <source>
        <dbReference type="Proteomes" id="UP001629113"/>
    </source>
</evidence>
<dbReference type="PIRSF" id="PIRSF000097">
    <property type="entry name" value="AKR"/>
    <property type="match status" value="1"/>
</dbReference>
<accession>A0ABR4PL31</accession>
<feature type="domain" description="NADP-dependent oxidoreductase" evidence="2">
    <location>
        <begin position="28"/>
        <end position="290"/>
    </location>
</feature>
<dbReference type="Proteomes" id="UP001629113">
    <property type="component" value="Unassembled WGS sequence"/>
</dbReference>
<keyword evidence="1" id="KW-0560">Oxidoreductase</keyword>
<dbReference type="PANTHER" id="PTHR11732">
    <property type="entry name" value="ALDO/KETO REDUCTASE"/>
    <property type="match status" value="1"/>
</dbReference>
<comment type="caution">
    <text evidence="3">The sequence shown here is derived from an EMBL/GenBank/DDBJ whole genome shotgun (WGS) entry which is preliminary data.</text>
</comment>
<proteinExistence type="predicted"/>